<evidence type="ECO:0000256" key="6">
    <source>
        <dbReference type="ARBA" id="ARBA00023049"/>
    </source>
</evidence>
<evidence type="ECO:0000313" key="8">
    <source>
        <dbReference type="EMBL" id="TPX35036.1"/>
    </source>
</evidence>
<dbReference type="PANTHER" id="PTHR22726:SF18">
    <property type="entry name" value="PEPTIDASE M48 DOMAIN-CONTAINING PROTEIN"/>
    <property type="match status" value="1"/>
</dbReference>
<dbReference type="GO" id="GO:0006515">
    <property type="term" value="P:protein quality control for misfolded or incompletely synthesized proteins"/>
    <property type="evidence" value="ECO:0007669"/>
    <property type="project" value="TreeGrafter"/>
</dbReference>
<dbReference type="Proteomes" id="UP000319731">
    <property type="component" value="Unassembled WGS sequence"/>
</dbReference>
<proteinExistence type="predicted"/>
<keyword evidence="3" id="KW-0479">Metal-binding</keyword>
<dbReference type="InterPro" id="IPR001915">
    <property type="entry name" value="Peptidase_M48"/>
</dbReference>
<evidence type="ECO:0000313" key="9">
    <source>
        <dbReference type="Proteomes" id="UP000319731"/>
    </source>
</evidence>
<dbReference type="InterPro" id="IPR051156">
    <property type="entry name" value="Mito/Outer_Membr_Metalloprot"/>
</dbReference>
<dbReference type="PANTHER" id="PTHR22726">
    <property type="entry name" value="METALLOENDOPEPTIDASE OMA1"/>
    <property type="match status" value="1"/>
</dbReference>
<keyword evidence="9" id="KW-1185">Reference proteome</keyword>
<dbReference type="OrthoDB" id="7464992at2759"/>
<comment type="cofactor">
    <cofactor evidence="1">
        <name>Zn(2+)</name>
        <dbReference type="ChEBI" id="CHEBI:29105"/>
    </cofactor>
</comment>
<comment type="caution">
    <text evidence="8">The sequence shown here is derived from an EMBL/GenBank/DDBJ whole genome shotgun (WGS) entry which is preliminary data.</text>
</comment>
<evidence type="ECO:0000256" key="1">
    <source>
        <dbReference type="ARBA" id="ARBA00001947"/>
    </source>
</evidence>
<evidence type="ECO:0000256" key="4">
    <source>
        <dbReference type="ARBA" id="ARBA00022801"/>
    </source>
</evidence>
<dbReference type="GO" id="GO:0034982">
    <property type="term" value="P:mitochondrial protein processing"/>
    <property type="evidence" value="ECO:0007669"/>
    <property type="project" value="TreeGrafter"/>
</dbReference>
<keyword evidence="5" id="KW-0862">Zinc</keyword>
<gene>
    <name evidence="8" type="ORF">SmJEL517_g02429</name>
</gene>
<keyword evidence="6" id="KW-0482">Metalloprotease</keyword>
<evidence type="ECO:0000256" key="3">
    <source>
        <dbReference type="ARBA" id="ARBA00022723"/>
    </source>
</evidence>
<organism evidence="8 9">
    <name type="scientific">Synchytrium microbalum</name>
    <dbReference type="NCBI Taxonomy" id="1806994"/>
    <lineage>
        <taxon>Eukaryota</taxon>
        <taxon>Fungi</taxon>
        <taxon>Fungi incertae sedis</taxon>
        <taxon>Chytridiomycota</taxon>
        <taxon>Chytridiomycota incertae sedis</taxon>
        <taxon>Chytridiomycetes</taxon>
        <taxon>Synchytriales</taxon>
        <taxon>Synchytriaceae</taxon>
        <taxon>Synchytrium</taxon>
    </lineage>
</organism>
<dbReference type="GO" id="GO:0004222">
    <property type="term" value="F:metalloendopeptidase activity"/>
    <property type="evidence" value="ECO:0007669"/>
    <property type="project" value="InterPro"/>
</dbReference>
<evidence type="ECO:0000256" key="2">
    <source>
        <dbReference type="ARBA" id="ARBA00022670"/>
    </source>
</evidence>
<dbReference type="GO" id="GO:0005743">
    <property type="term" value="C:mitochondrial inner membrane"/>
    <property type="evidence" value="ECO:0007669"/>
    <property type="project" value="TreeGrafter"/>
</dbReference>
<sequence length="534" mass="60299">MPSRRIPQVLLLGRIELKSLLRTRGHLRLSILVDGDEDLQLPSQPRPRQPRRPIIARQQHTYLIPSSHVATIPKLPTSLHRISTVKTPQVTSGLLQHQFIFKSRFHSTPPARKTLLIGALSIGFYNSLRTIVTAMPVLWKWNFFKRYPKTMWSLVGIAGVSTLGWVLLSYEQHPLTQRGRFMFVDEPTELKIAETFYRDFVAKHINRFLPATHPDFIRVKQVAESIVTVVGPVRDWELFVVDDLSVSNAFVIATGKIFVYRGLLVDCPTQSHLAAVLSHEIAHVLSRHAVEKMGFSQLSRILYDMLHSALYTLSVNLPVVSDILGRTVDASEQVLSQLPYSRMVETEADTIGIYLMSMAGYDPRASVDLWERWALAEQASSIKDRNSDAPTIRLPELLSDHPSHGNRARDLRDHVAGALKIYDARNQLQEALQKELGNAVKPLASQDPAAASNVASTIKSLTIDEVDRALFRVLEDHITSQPFWWASDIGRQDILEKSLSISSLKSEESKKDKKPSQLEYLLNTIRWISLPSKA</sequence>
<dbReference type="CDD" id="cd07331">
    <property type="entry name" value="M48C_Oma1_like"/>
    <property type="match status" value="1"/>
</dbReference>
<dbReference type="EMBL" id="QEAO01000010">
    <property type="protein sequence ID" value="TPX35036.1"/>
    <property type="molecule type" value="Genomic_DNA"/>
</dbReference>
<dbReference type="AlphaFoldDB" id="A0A507CAK0"/>
<dbReference type="STRING" id="1806994.A0A507CAK0"/>
<evidence type="ECO:0000256" key="5">
    <source>
        <dbReference type="ARBA" id="ARBA00022833"/>
    </source>
</evidence>
<reference evidence="8 9" key="1">
    <citation type="journal article" date="2019" name="Sci. Rep.">
        <title>Comparative genomics of chytrid fungi reveal insights into the obligate biotrophic and pathogenic lifestyle of Synchytrium endobioticum.</title>
        <authorList>
            <person name="van de Vossenberg B.T.L.H."/>
            <person name="Warris S."/>
            <person name="Nguyen H.D.T."/>
            <person name="van Gent-Pelzer M.P.E."/>
            <person name="Joly D.L."/>
            <person name="van de Geest H.C."/>
            <person name="Bonants P.J.M."/>
            <person name="Smith D.S."/>
            <person name="Levesque C.A."/>
            <person name="van der Lee T.A.J."/>
        </authorList>
    </citation>
    <scope>NUCLEOTIDE SEQUENCE [LARGE SCALE GENOMIC DNA]</scope>
    <source>
        <strain evidence="8 9">JEL517</strain>
    </source>
</reference>
<evidence type="ECO:0000259" key="7">
    <source>
        <dbReference type="Pfam" id="PF01435"/>
    </source>
</evidence>
<dbReference type="GeneID" id="42003654"/>
<dbReference type="Pfam" id="PF01435">
    <property type="entry name" value="Peptidase_M48"/>
    <property type="match status" value="1"/>
</dbReference>
<keyword evidence="4" id="KW-0378">Hydrolase</keyword>
<feature type="domain" description="Peptidase M48" evidence="7">
    <location>
        <begin position="223"/>
        <end position="413"/>
    </location>
</feature>
<keyword evidence="2" id="KW-0645">Protease</keyword>
<dbReference type="RefSeq" id="XP_031025621.1">
    <property type="nucleotide sequence ID" value="XM_031168357.1"/>
</dbReference>
<protein>
    <recommendedName>
        <fullName evidence="7">Peptidase M48 domain-containing protein</fullName>
    </recommendedName>
</protein>
<accession>A0A507CAK0</accession>
<dbReference type="Gene3D" id="3.30.2010.10">
    <property type="entry name" value="Metalloproteases ('zincins'), catalytic domain"/>
    <property type="match status" value="1"/>
</dbReference>
<dbReference type="GO" id="GO:0046872">
    <property type="term" value="F:metal ion binding"/>
    <property type="evidence" value="ECO:0007669"/>
    <property type="project" value="UniProtKB-KW"/>
</dbReference>
<name>A0A507CAK0_9FUNG</name>